<evidence type="ECO:0000313" key="5">
    <source>
        <dbReference type="EMBL" id="CAK8687921.1"/>
    </source>
</evidence>
<evidence type="ECO:0000259" key="3">
    <source>
        <dbReference type="PROSITE" id="PS50200"/>
    </source>
</evidence>
<feature type="compositionally biased region" description="Low complexity" evidence="1">
    <location>
        <begin position="570"/>
        <end position="583"/>
    </location>
</feature>
<feature type="compositionally biased region" description="Acidic residues" evidence="1">
    <location>
        <begin position="1522"/>
        <end position="1531"/>
    </location>
</feature>
<feature type="domain" description="Dilute" evidence="4">
    <location>
        <begin position="670"/>
        <end position="928"/>
    </location>
</feature>
<feature type="compositionally biased region" description="Basic and acidic residues" evidence="1">
    <location>
        <begin position="1824"/>
        <end position="1859"/>
    </location>
</feature>
<feature type="compositionally biased region" description="Basic and acidic residues" evidence="1">
    <location>
        <begin position="1291"/>
        <end position="1300"/>
    </location>
</feature>
<dbReference type="InterPro" id="IPR029071">
    <property type="entry name" value="Ubiquitin-like_domsf"/>
</dbReference>
<evidence type="ECO:0000256" key="1">
    <source>
        <dbReference type="SAM" id="MobiDB-lite"/>
    </source>
</evidence>
<dbReference type="SMART" id="SM01132">
    <property type="entry name" value="DIL"/>
    <property type="match status" value="1"/>
</dbReference>
<dbReference type="InterPro" id="IPR028842">
    <property type="entry name" value="Afadin"/>
</dbReference>
<dbReference type="InterPro" id="IPR001478">
    <property type="entry name" value="PDZ"/>
</dbReference>
<evidence type="ECO:0000259" key="4">
    <source>
        <dbReference type="PROSITE" id="PS51126"/>
    </source>
</evidence>
<comment type="caution">
    <text evidence="5">The sequence shown here is derived from an EMBL/GenBank/DDBJ whole genome shotgun (WGS) entry which is preliminary data.</text>
</comment>
<dbReference type="Gene3D" id="2.30.42.10">
    <property type="match status" value="1"/>
</dbReference>
<reference evidence="5 6" key="1">
    <citation type="submission" date="2024-02" db="EMBL/GenBank/DDBJ databases">
        <authorList>
            <person name="Daric V."/>
            <person name="Darras S."/>
        </authorList>
    </citation>
    <scope>NUCLEOTIDE SEQUENCE [LARGE SCALE GENOMIC DNA]</scope>
</reference>
<dbReference type="SUPFAM" id="SSF50156">
    <property type="entry name" value="PDZ domain-like"/>
    <property type="match status" value="1"/>
</dbReference>
<dbReference type="InterPro" id="IPR002710">
    <property type="entry name" value="Dilute_dom"/>
</dbReference>
<dbReference type="PANTHER" id="PTHR10398">
    <property type="entry name" value="AFADIN"/>
    <property type="match status" value="1"/>
</dbReference>
<evidence type="ECO:0008006" key="7">
    <source>
        <dbReference type="Google" id="ProtNLM"/>
    </source>
</evidence>
<dbReference type="CDD" id="cd06789">
    <property type="entry name" value="PDZ_AFDN-like"/>
    <property type="match status" value="1"/>
</dbReference>
<dbReference type="Gene3D" id="2.60.200.20">
    <property type="match status" value="1"/>
</dbReference>
<dbReference type="Proteomes" id="UP001642483">
    <property type="component" value="Unassembled WGS sequence"/>
</dbReference>
<feature type="compositionally biased region" description="Basic and acidic residues" evidence="1">
    <location>
        <begin position="351"/>
        <end position="366"/>
    </location>
</feature>
<proteinExistence type="predicted"/>
<dbReference type="InterPro" id="IPR037977">
    <property type="entry name" value="CBD_Afadin"/>
</dbReference>
<feature type="region of interest" description="Disordered" evidence="1">
    <location>
        <begin position="1147"/>
        <end position="1467"/>
    </location>
</feature>
<dbReference type="SMART" id="SM00228">
    <property type="entry name" value="PDZ"/>
    <property type="match status" value="1"/>
</dbReference>
<dbReference type="CDD" id="cd01782">
    <property type="entry name" value="RA1_Afadin"/>
    <property type="match status" value="1"/>
</dbReference>
<dbReference type="CDD" id="cd15471">
    <property type="entry name" value="Myo5p-like_CBD_afadin"/>
    <property type="match status" value="1"/>
</dbReference>
<evidence type="ECO:0000313" key="6">
    <source>
        <dbReference type="Proteomes" id="UP001642483"/>
    </source>
</evidence>
<feature type="compositionally biased region" description="Basic and acidic residues" evidence="1">
    <location>
        <begin position="1503"/>
        <end position="1521"/>
    </location>
</feature>
<evidence type="ECO:0000259" key="2">
    <source>
        <dbReference type="PROSITE" id="PS50106"/>
    </source>
</evidence>
<feature type="compositionally biased region" description="Low complexity" evidence="1">
    <location>
        <begin position="544"/>
        <end position="557"/>
    </location>
</feature>
<feature type="compositionally biased region" description="Basic and acidic residues" evidence="1">
    <location>
        <begin position="1877"/>
        <end position="1889"/>
    </location>
</feature>
<feature type="compositionally biased region" description="Basic residues" evidence="1">
    <location>
        <begin position="332"/>
        <end position="344"/>
    </location>
</feature>
<feature type="compositionally biased region" description="Polar residues" evidence="1">
    <location>
        <begin position="1256"/>
        <end position="1282"/>
    </location>
</feature>
<feature type="region of interest" description="Disordered" evidence="1">
    <location>
        <begin position="506"/>
        <end position="610"/>
    </location>
</feature>
<feature type="compositionally biased region" description="Polar residues" evidence="1">
    <location>
        <begin position="1433"/>
        <end position="1448"/>
    </location>
</feature>
<feature type="compositionally biased region" description="Basic and acidic residues" evidence="1">
    <location>
        <begin position="169"/>
        <end position="187"/>
    </location>
</feature>
<feature type="compositionally biased region" description="Polar residues" evidence="1">
    <location>
        <begin position="1222"/>
        <end position="1244"/>
    </location>
</feature>
<sequence length="1889" mass="215801">MNSRNSKELKHAIKQWNDSRLDLFSISQPNKNLEFFGVIRFYHHDSSSDGKYATKCVRVSSTAATVDVIDTLSEKFRADMRMLSKPNYALYEVHENGESRKLKEDENPLLVQLNWIKDDREGRFLLKNEDDERPVQVGNGLYDKSEDTVKGFKLTRNLTKKEKKALKKKEKERQLQKNKEEISVERPSEVSAAQQLYTEVPESTFTRTVSNPEAVMKKRREQKLQKRGAEVLKIYGDSINKEIPYKTLYLLPNDKTETVIRDILDKYGLGRESSSDYMIVQVVLPPGSKPEECFEGGWGKETILNVDDCPLDIEQKWQPHQGTLVFQLRHRSGTNHHIHKKKKPTPSAESPRQKRDEQDQPRRKTSDSAASAKSTAKKAEHEQRPRSARNPKFIEFLDGERYESHKIVPNVTEVGGDRRNASYGTFIELRPSHGLMPSHCVITNMDGVVTVTPHDGVGEVFMDGQRIVETTMLSHGDIVWLGRRKHVVFCDPGRDISVPEIKRKIRNSAPREQHPNRNSSTPNLPAGARPREDNVKNMSRNRHYSSTSSVSTNKSASLPPNTQPPDRNQIRNLNNQQQRVLQQRPPPSASVQPSQHRSGLPRQVSQPVQVKRKLPASLSVHEEMIESLLANVLSVKAGSLHFKLSPAYSIYLILRNYNPDQQHNIISTLTLVTDLLEQTIQMNSSSVNELSFWMANTSELLNFFRQDRDLCMVTMETQESFAKTVQLAFRHLVQCMQRTLFSLMPAFLSESDEDLPGGGGTVDLKRQNQNTEDATMYEVLHMLSSAMSLLRKCRVNAALTIQLFSQLFHSINMWLFNKLVASPEATTLCCRQWGIRIRARLAMVETWAEKQGLELAADCHLARITQATQLLQAPKQSEEDIATISGTSFKLNSLQLNALLSNYRPQFRSGEKRISQELIDKVVAVAENSADELTRSDGRDIRLQEDPDLQLPFLLPEDGYSCDVVRGVPSGLTEFIDPFVQEGLCFYLIEPDTTNDSWTVFFHSFSPQFQPVTPASQPSTPSDIVPANKPEIITVTINKRGGGMGLSIVAARGSGQDRSGIYIRSLVKDGASELDGRLQAGDQLLSVDGQSLVGVDQAQAADLMTRTGTTVTLQVAKQGAIYHGLATLLSQPSPKQQHINVAQRRMNPQLAQSRPKSEGYALHPQMRDGSWAPPAKFPHQKSPYDQHSRPILPRGKQTSAFNQSTPQLNEDFEPVRRIPQHTPRSAISMGNLQQSSFESEQGLQPSWKKDRFEQTYKPQPRNTAYTNQRQKAASALNLQTVPQAEPLYNGRPERQPDIIENRPLSGRRKIPSDADALPSPPPQNSTLDKHYQSSLDNPNYDHFPPPPPELEPKKEEQQLPYKSPSPKVVESPRSLSDLYRTASPAGSYDSLPRSKPTSASSLLRKDEKSSKSQTLGRPSSGRKTDALKLNPAQKKSQTTKAANKSSTLPRHFKSTSPWDRDEREKREQVIQEELNALRDEEINELSSRSDLSPLEKDRLKNLLQEREFQNRVQEERMKMFSDEDISEEDYGVPDRPDRDRLIRLEDAQRDAAALKEKEDRNHALWEEEQRRKKEEAALRSQQEAERREARRREREKRERERQEEKKRKEEEQMKEEQERLMREKQKEEFFRSNNDIEERLQREEMEQRQRLEELRRMREEEENQLRELQVKREAEERSFRHQTELRRRQDRISKQKEAEAREEAEREYLENMLSAGKKNVSSAPYRKTSSTSGFNPKSPSYTQNFVSKPQSFDSSRPVMREHSGRQAMTRPVSDGYMLGRTDWDSDHEHSPPPPTTPPASSGGRRPISYVATGSTPGVIGSQEIYKDPRNRREADIKRDQSFKRRGPDPSKMTFKDRQKLFQGSKSSPVSKPKTSRKLLEIEESLRSQM</sequence>
<dbReference type="PROSITE" id="PS51126">
    <property type="entry name" value="DILUTE"/>
    <property type="match status" value="1"/>
</dbReference>
<protein>
    <recommendedName>
        <fullName evidence="7">Afadin</fullName>
    </recommendedName>
</protein>
<dbReference type="PROSITE" id="PS50200">
    <property type="entry name" value="RA"/>
    <property type="match status" value="2"/>
</dbReference>
<feature type="compositionally biased region" description="Polar residues" evidence="1">
    <location>
        <begin position="589"/>
        <end position="608"/>
    </location>
</feature>
<dbReference type="PROSITE" id="PS50106">
    <property type="entry name" value="PDZ"/>
    <property type="match status" value="1"/>
</dbReference>
<dbReference type="PANTHER" id="PTHR10398:SF2">
    <property type="entry name" value="AFADIN"/>
    <property type="match status" value="1"/>
</dbReference>
<dbReference type="InterPro" id="IPR036034">
    <property type="entry name" value="PDZ_sf"/>
</dbReference>
<dbReference type="Pfam" id="PF01843">
    <property type="entry name" value="DIL"/>
    <property type="match status" value="1"/>
</dbReference>
<feature type="compositionally biased region" description="Basic and acidic residues" evidence="1">
    <location>
        <begin position="1532"/>
        <end position="1648"/>
    </location>
</feature>
<dbReference type="SUPFAM" id="SSF49879">
    <property type="entry name" value="SMAD/FHA domain"/>
    <property type="match status" value="1"/>
</dbReference>
<dbReference type="Pfam" id="PF00788">
    <property type="entry name" value="RA"/>
    <property type="match status" value="2"/>
</dbReference>
<dbReference type="EMBL" id="CAWYQH010000106">
    <property type="protein sequence ID" value="CAK8687921.1"/>
    <property type="molecule type" value="Genomic_DNA"/>
</dbReference>
<dbReference type="SUPFAM" id="SSF54236">
    <property type="entry name" value="Ubiquitin-like"/>
    <property type="match status" value="2"/>
</dbReference>
<dbReference type="InterPro" id="IPR008984">
    <property type="entry name" value="SMAD_FHA_dom_sf"/>
</dbReference>
<dbReference type="Pfam" id="PF00595">
    <property type="entry name" value="PDZ"/>
    <property type="match status" value="1"/>
</dbReference>
<feature type="compositionally biased region" description="Polar residues" evidence="1">
    <location>
        <begin position="1196"/>
        <end position="1208"/>
    </location>
</feature>
<dbReference type="CDD" id="cd01781">
    <property type="entry name" value="RA2_Afadin"/>
    <property type="match status" value="1"/>
</dbReference>
<feature type="region of interest" description="Disordered" evidence="1">
    <location>
        <begin position="1671"/>
        <end position="1889"/>
    </location>
</feature>
<name>A0ABP0G7X0_CLALP</name>
<dbReference type="CDD" id="cd22711">
    <property type="entry name" value="FHA_AFDN"/>
    <property type="match status" value="1"/>
</dbReference>
<dbReference type="InterPro" id="IPR000159">
    <property type="entry name" value="RA_dom"/>
</dbReference>
<keyword evidence="6" id="KW-1185">Reference proteome</keyword>
<dbReference type="Gene3D" id="3.10.20.90">
    <property type="entry name" value="Phosphatidylinositol 3-kinase Catalytic Subunit, Chain A, domain 1"/>
    <property type="match status" value="2"/>
</dbReference>
<accession>A0ABP0G7X0</accession>
<feature type="domain" description="Ras-associating" evidence="3">
    <location>
        <begin position="35"/>
        <end position="131"/>
    </location>
</feature>
<dbReference type="SMART" id="SM00314">
    <property type="entry name" value="RA"/>
    <property type="match status" value="2"/>
</dbReference>
<organism evidence="5 6">
    <name type="scientific">Clavelina lepadiformis</name>
    <name type="common">Light-bulb sea squirt</name>
    <name type="synonym">Ascidia lepadiformis</name>
    <dbReference type="NCBI Taxonomy" id="159417"/>
    <lineage>
        <taxon>Eukaryota</taxon>
        <taxon>Metazoa</taxon>
        <taxon>Chordata</taxon>
        <taxon>Tunicata</taxon>
        <taxon>Ascidiacea</taxon>
        <taxon>Aplousobranchia</taxon>
        <taxon>Clavelinidae</taxon>
        <taxon>Clavelina</taxon>
    </lineage>
</organism>
<feature type="compositionally biased region" description="Basic and acidic residues" evidence="1">
    <location>
        <begin position="1458"/>
        <end position="1467"/>
    </location>
</feature>
<feature type="compositionally biased region" description="Basic and acidic residues" evidence="1">
    <location>
        <begin position="1671"/>
        <end position="1709"/>
    </location>
</feature>
<feature type="region of interest" description="Disordered" evidence="1">
    <location>
        <begin position="1503"/>
        <end position="1648"/>
    </location>
</feature>
<feature type="domain" description="Ras-associating" evidence="3">
    <location>
        <begin position="228"/>
        <end position="333"/>
    </location>
</feature>
<gene>
    <name evidence="5" type="ORF">CVLEPA_LOCUS19972</name>
</gene>
<feature type="compositionally biased region" description="Polar residues" evidence="1">
    <location>
        <begin position="1719"/>
        <end position="1754"/>
    </location>
</feature>
<feature type="domain" description="PDZ" evidence="2">
    <location>
        <begin position="1034"/>
        <end position="1119"/>
    </location>
</feature>
<feature type="region of interest" description="Disordered" evidence="1">
    <location>
        <begin position="332"/>
        <end position="395"/>
    </location>
</feature>
<feature type="region of interest" description="Disordered" evidence="1">
    <location>
        <begin position="168"/>
        <end position="187"/>
    </location>
</feature>
<feature type="compositionally biased region" description="Basic and acidic residues" evidence="1">
    <location>
        <begin position="1781"/>
        <end position="1790"/>
    </location>
</feature>